<gene>
    <name evidence="1" type="ORF">CANTEDRAFT_102197</name>
</gene>
<protein>
    <submittedName>
        <fullName evidence="1">Uncharacterized protein</fullName>
    </submittedName>
</protein>
<dbReference type="STRING" id="590646.G3AZM4"/>
<dbReference type="Proteomes" id="UP000000707">
    <property type="component" value="Unassembled WGS sequence"/>
</dbReference>
<dbReference type="EMBL" id="GL996512">
    <property type="protein sequence ID" value="EGV65620.1"/>
    <property type="molecule type" value="Genomic_DNA"/>
</dbReference>
<reference evidence="1 2" key="1">
    <citation type="journal article" date="2011" name="Proc. Natl. Acad. Sci. U.S.A.">
        <title>Comparative genomics of xylose-fermenting fungi for enhanced biofuel production.</title>
        <authorList>
            <person name="Wohlbach D.J."/>
            <person name="Kuo A."/>
            <person name="Sato T.K."/>
            <person name="Potts K.M."/>
            <person name="Salamov A.A."/>
            <person name="LaButti K.M."/>
            <person name="Sun H."/>
            <person name="Clum A."/>
            <person name="Pangilinan J.L."/>
            <person name="Lindquist E.A."/>
            <person name="Lucas S."/>
            <person name="Lapidus A."/>
            <person name="Jin M."/>
            <person name="Gunawan C."/>
            <person name="Balan V."/>
            <person name="Dale B.E."/>
            <person name="Jeffries T.W."/>
            <person name="Zinkel R."/>
            <person name="Barry K.W."/>
            <person name="Grigoriev I.V."/>
            <person name="Gasch A.P."/>
        </authorList>
    </citation>
    <scope>NUCLEOTIDE SEQUENCE [LARGE SCALE GENOMIC DNA]</scope>
    <source>
        <strain evidence="2">ATCC 10573 / BCRC 21748 / CBS 615 / JCM 9827 / NBRC 10315 / NRRL Y-1498 / VKM Y-70</strain>
    </source>
</reference>
<proteinExistence type="predicted"/>
<sequence length="415" mass="47682">MSPHFGEVTVPESNQFDIVIKVWVRAGSRDPWTLFIRWHADLRHLSAVPNVEIDDVFHDNCVIVKLQDQYYTSASSMKKASRTQSHSRNHTYMLGSYSFDGIRSLNSLDKSIKELHHSKHTISKTIDTIIDNKNNLGEEVLSNESLRLKVNLGRLSKDIIKQRSTNDNVMSEIMNLKIKINEISSFKDDGKREFTSNAESEIQFVQNQIPNYQDSLDGIFSSMRTHLKRFGTIISDIIQIEKRDDMYNLYVMGLEFPANIQDLLHKLYHEDSRLGSEYDLEEGHSVVITQINTGIWYIIQTVEALIQITNLQVYYAIRVQGERVVIEDFKGKCYPLLYDPASTKKSNEGTKNQPFETAIMLLNKDLLLVLHNVSTLYRAFDPAAAPLLNNIPIDCLDNFLWNLQYVLLYITAGEV</sequence>
<dbReference type="AlphaFoldDB" id="G3AZM4"/>
<dbReference type="eggNOG" id="ENOG502RS0Z">
    <property type="taxonomic scope" value="Eukaryota"/>
</dbReference>
<evidence type="ECO:0000313" key="2">
    <source>
        <dbReference type="Proteomes" id="UP000000707"/>
    </source>
</evidence>
<organism evidence="2">
    <name type="scientific">Candida tenuis (strain ATCC 10573 / BCRC 21748 / CBS 615 / JCM 9827 / NBRC 10315 / NRRL Y-1498 / VKM Y-70)</name>
    <name type="common">Yeast</name>
    <name type="synonym">Yamadazyma tenuis</name>
    <dbReference type="NCBI Taxonomy" id="590646"/>
    <lineage>
        <taxon>Eukaryota</taxon>
        <taxon>Fungi</taxon>
        <taxon>Dikarya</taxon>
        <taxon>Ascomycota</taxon>
        <taxon>Saccharomycotina</taxon>
        <taxon>Pichiomycetes</taxon>
        <taxon>Debaryomycetaceae</taxon>
        <taxon>Yamadazyma</taxon>
    </lineage>
</organism>
<accession>G3AZM4</accession>
<dbReference type="OrthoDB" id="72772at2759"/>
<name>G3AZM4_CANTC</name>
<dbReference type="HOGENOM" id="CLU_034106_0_0_1"/>
<evidence type="ECO:0000313" key="1">
    <source>
        <dbReference type="EMBL" id="EGV65620.1"/>
    </source>
</evidence>
<keyword evidence="2" id="KW-1185">Reference proteome</keyword>